<dbReference type="Proteomes" id="UP001228139">
    <property type="component" value="Plasmid unnamed1"/>
</dbReference>
<dbReference type="KEGG" id="epi:Q3V30_22165"/>
<sequence>MNVQTEKIFREIYRQFKKVNPGCDDKDKLDKVLNKIIGVGKYSSNPARVRAMEEMHGFCICCLDYKMFIPSQSALNLKKENLKFYADAFSEAEIIIPTYIPMNVLGPLSQEIIKVTDKEEKLKQGDMALAAMFPPSMLARLSIDHYSKFSDLSPCLVQIRETVEAYCLGFYRLSITSLLPCIEYAIRALGEKLGVAGDNEVAVSYLLGIYDSWMRYYIDGVVLKDYDWAPDCVRSKNLYLNFDERYQMVANSRDYIANHLYQNSIRDKGISQLNRHSILHGFMPEYHTKGNYLRLINVLNNLCFMLTLSGVPASLFLPEATDKTMRFIQNLLVMEVMGTKRAMYLDENSIER</sequence>
<geneLocation type="plasmid" evidence="1 2">
    <name>unnamed1</name>
</geneLocation>
<evidence type="ECO:0000313" key="1">
    <source>
        <dbReference type="EMBL" id="WLS81164.1"/>
    </source>
</evidence>
<reference evidence="1 2" key="1">
    <citation type="submission" date="2023-07" db="EMBL/GenBank/DDBJ databases">
        <title>Pathogenic bacteria of pear tree diseases.</title>
        <authorList>
            <person name="Zhang Z."/>
            <person name="He L."/>
            <person name="Huang R."/>
        </authorList>
    </citation>
    <scope>NUCLEOTIDE SEQUENCE [LARGE SCALE GENOMIC DNA]</scope>
    <source>
        <strain evidence="1 2">DE2</strain>
        <plasmid evidence="1 2">unnamed1</plasmid>
    </source>
</reference>
<evidence type="ECO:0000313" key="2">
    <source>
        <dbReference type="Proteomes" id="UP001228139"/>
    </source>
</evidence>
<proteinExistence type="predicted"/>
<dbReference type="EMBL" id="CP132354">
    <property type="protein sequence ID" value="WLS81164.1"/>
    <property type="molecule type" value="Genomic_DNA"/>
</dbReference>
<gene>
    <name evidence="1" type="ORF">Q3V30_22165</name>
</gene>
<keyword evidence="2" id="KW-1185">Reference proteome</keyword>
<protein>
    <submittedName>
        <fullName evidence="1">Uncharacterized protein</fullName>
    </submittedName>
</protein>
<name>A0AA50DNF5_9GAMM</name>
<dbReference type="AlphaFoldDB" id="A0AA50DNF5"/>
<organism evidence="1 2">
    <name type="scientific">Erwinia pyri</name>
    <dbReference type="NCBI Taxonomy" id="3062598"/>
    <lineage>
        <taxon>Bacteria</taxon>
        <taxon>Pseudomonadati</taxon>
        <taxon>Pseudomonadota</taxon>
        <taxon>Gammaproteobacteria</taxon>
        <taxon>Enterobacterales</taxon>
        <taxon>Erwiniaceae</taxon>
        <taxon>Erwinia</taxon>
    </lineage>
</organism>
<dbReference type="RefSeq" id="WP_306213457.1">
    <property type="nucleotide sequence ID" value="NZ_CP132354.1"/>
</dbReference>
<keyword evidence="1" id="KW-0614">Plasmid</keyword>
<accession>A0AA50DNF5</accession>